<name>A0ABR6MCD1_MICEC</name>
<feature type="signal peptide" evidence="3">
    <location>
        <begin position="1"/>
        <end position="30"/>
    </location>
</feature>
<dbReference type="InterPro" id="IPR038507">
    <property type="entry name" value="YcnI-like_sf"/>
</dbReference>
<dbReference type="EMBL" id="JACHJC010000001">
    <property type="protein sequence ID" value="MBB5113048.1"/>
    <property type="molecule type" value="Genomic_DNA"/>
</dbReference>
<keyword evidence="2" id="KW-1133">Transmembrane helix</keyword>
<keyword evidence="6" id="KW-1185">Reference proteome</keyword>
<dbReference type="RefSeq" id="WP_260412975.1">
    <property type="nucleotide sequence ID" value="NZ_JACHJC010000001.1"/>
</dbReference>
<comment type="caution">
    <text evidence="5">The sequence shown here is derived from an EMBL/GenBank/DDBJ whole genome shotgun (WGS) entry which is preliminary data.</text>
</comment>
<feature type="chain" id="PRO_5046422057" evidence="3">
    <location>
        <begin position="31"/>
        <end position="351"/>
    </location>
</feature>
<feature type="region of interest" description="Disordered" evidence="1">
    <location>
        <begin position="259"/>
        <end position="351"/>
    </location>
</feature>
<feature type="domain" description="YncI copper-binding" evidence="4">
    <location>
        <begin position="35"/>
        <end position="174"/>
    </location>
</feature>
<protein>
    <submittedName>
        <fullName evidence="5">Uncharacterized protein YcnI</fullName>
    </submittedName>
</protein>
<dbReference type="Pfam" id="PF07987">
    <property type="entry name" value="DUF1775"/>
    <property type="match status" value="1"/>
</dbReference>
<feature type="compositionally biased region" description="Low complexity" evidence="1">
    <location>
        <begin position="214"/>
        <end position="224"/>
    </location>
</feature>
<evidence type="ECO:0000259" key="4">
    <source>
        <dbReference type="Pfam" id="PF07987"/>
    </source>
</evidence>
<keyword evidence="3" id="KW-0732">Signal</keyword>
<feature type="compositionally biased region" description="Basic and acidic residues" evidence="1">
    <location>
        <begin position="275"/>
        <end position="293"/>
    </location>
</feature>
<dbReference type="Gene3D" id="2.60.40.2230">
    <property type="entry name" value="Uncharacterised protein YcnI-like PF07987, DUF1775"/>
    <property type="match status" value="1"/>
</dbReference>
<keyword evidence="2" id="KW-0812">Transmembrane</keyword>
<dbReference type="Proteomes" id="UP000618986">
    <property type="component" value="Unassembled WGS sequence"/>
</dbReference>
<evidence type="ECO:0000256" key="1">
    <source>
        <dbReference type="SAM" id="MobiDB-lite"/>
    </source>
</evidence>
<evidence type="ECO:0000313" key="6">
    <source>
        <dbReference type="Proteomes" id="UP000618986"/>
    </source>
</evidence>
<reference evidence="5 6" key="1">
    <citation type="submission" date="2020-08" db="EMBL/GenBank/DDBJ databases">
        <title>Sequencing the genomes of 1000 actinobacteria strains.</title>
        <authorList>
            <person name="Klenk H.-P."/>
        </authorList>
    </citation>
    <scope>NUCLEOTIDE SEQUENCE [LARGE SCALE GENOMIC DNA]</scope>
    <source>
        <strain evidence="5 6">DSM 43036</strain>
    </source>
</reference>
<dbReference type="GeneID" id="300293455"/>
<evidence type="ECO:0000313" key="5">
    <source>
        <dbReference type="EMBL" id="MBB5113048.1"/>
    </source>
</evidence>
<gene>
    <name evidence="5" type="ORF">FHU28_002887</name>
</gene>
<proteinExistence type="predicted"/>
<organism evidence="5 6">
    <name type="scientific">Micromonospora echinospora</name>
    <name type="common">Micromonospora purpurea</name>
    <dbReference type="NCBI Taxonomy" id="1877"/>
    <lineage>
        <taxon>Bacteria</taxon>
        <taxon>Bacillati</taxon>
        <taxon>Actinomycetota</taxon>
        <taxon>Actinomycetes</taxon>
        <taxon>Micromonosporales</taxon>
        <taxon>Micromonosporaceae</taxon>
        <taxon>Micromonospora</taxon>
    </lineage>
</organism>
<evidence type="ECO:0000256" key="3">
    <source>
        <dbReference type="SAM" id="SignalP"/>
    </source>
</evidence>
<feature type="region of interest" description="Disordered" evidence="1">
    <location>
        <begin position="175"/>
        <end position="224"/>
    </location>
</feature>
<feature type="compositionally biased region" description="Gly residues" evidence="1">
    <location>
        <begin position="189"/>
        <end position="213"/>
    </location>
</feature>
<dbReference type="InterPro" id="IPR012533">
    <property type="entry name" value="YcnI-copper_dom"/>
</dbReference>
<feature type="transmembrane region" description="Helical" evidence="2">
    <location>
        <begin position="232"/>
        <end position="252"/>
    </location>
</feature>
<keyword evidence="2" id="KW-0472">Membrane</keyword>
<accession>A0ABR6MCD1</accession>
<sequence>MRMTRQGRWAAALLAAVLAGAVSWPGAASAAGVTVTTSPAEVRQGDAIQLSVVVPADRPGSRTTKIELTMPPDAPIGEVYPLSVPDWAPTITTRTLDQPVPGMHAAELNQVTHAVTWLRVPGTGSGAALLPLGMGPMPATDRLTFTVVQTYADGTVVRWADPAGGKHPAPTVELLPPLPGTMTHNGDPGTNGGAHSGHGAAGGAQGGVPGGVQNGAPNGAAPAADDGPSADLLLGGGLLAGLAGGAAIGWLLSRRRRDTMTLPPDDNPSPDEPDATERPNADNRSDSPEHEVAPDTPAPDSLRSGPAPTSPHGDPAPHSSGGDPAPDSPDSGSAARPLSEPVPAGGARRDA</sequence>
<evidence type="ECO:0000256" key="2">
    <source>
        <dbReference type="SAM" id="Phobius"/>
    </source>
</evidence>